<dbReference type="Pfam" id="PF09992">
    <property type="entry name" value="NAGPA"/>
    <property type="match status" value="1"/>
</dbReference>
<protein>
    <recommendedName>
        <fullName evidence="1">Phosphodiester glycosidase domain-containing protein</fullName>
    </recommendedName>
</protein>
<gene>
    <name evidence="2" type="ORF">C4H11_06705</name>
</gene>
<accession>A0ABN5IIS6</accession>
<organism evidence="2 3">
    <name type="scientific">Bacteroides zoogleoformans</name>
    <dbReference type="NCBI Taxonomy" id="28119"/>
    <lineage>
        <taxon>Bacteria</taxon>
        <taxon>Pseudomonadati</taxon>
        <taxon>Bacteroidota</taxon>
        <taxon>Bacteroidia</taxon>
        <taxon>Bacteroidales</taxon>
        <taxon>Bacteroidaceae</taxon>
        <taxon>Bacteroides</taxon>
    </lineage>
</organism>
<proteinExistence type="predicted"/>
<evidence type="ECO:0000313" key="3">
    <source>
        <dbReference type="Proteomes" id="UP000238304"/>
    </source>
</evidence>
<evidence type="ECO:0000313" key="2">
    <source>
        <dbReference type="EMBL" id="AVM52664.1"/>
    </source>
</evidence>
<sequence>MLGKPLFVVASILFASLFCSCGGEKYPEHEWEWGEENEAEKNPDIVKLGWTPVTDLGKLPDYLRVYKSPSQLEGVSAIAFIAVADMAAAQFNVLGDVAYSQEAGGYVGTALKTPSEFYADSQCPVVINAGLFYGAKKGSKTFYYSQNLVVREGKLLAPNQNYYSKDWVTLWYPTLGAFCLMKDGTYRTTWTYFTSDGKNYCYPAPAANNINAAPLQVPSSTFPAGARELDAVTGIGGVGVLLRDGQIKNTYVEEMLDVSAASNQPRTAIGITADKKMVLFVCEGRNKTAGVPGLSTAKVAAVLKSLGCVEALNLDGGGSSCMLVNGKETIKGSDGKQRKVLTAVGLK</sequence>
<dbReference type="PANTHER" id="PTHR40446:SF2">
    <property type="entry name" value="N-ACETYLGLUCOSAMINE-1-PHOSPHODIESTER ALPHA-N-ACETYLGLUCOSAMINIDASE"/>
    <property type="match status" value="1"/>
</dbReference>
<dbReference type="Proteomes" id="UP000238304">
    <property type="component" value="Chromosome"/>
</dbReference>
<keyword evidence="3" id="KW-1185">Reference proteome</keyword>
<dbReference type="PANTHER" id="PTHR40446">
    <property type="entry name" value="N-ACETYLGLUCOSAMINE-1-PHOSPHODIESTER ALPHA-N-ACETYLGLUCOSAMINIDASE"/>
    <property type="match status" value="1"/>
</dbReference>
<dbReference type="RefSeq" id="WP_106040971.1">
    <property type="nucleotide sequence ID" value="NZ_CALHZC010000023.1"/>
</dbReference>
<reference evidence="2 3" key="1">
    <citation type="submission" date="2018-02" db="EMBL/GenBank/DDBJ databases">
        <authorList>
            <person name="Holder M.E."/>
            <person name="Ajami N.J."/>
            <person name="Petrosino J.F."/>
        </authorList>
    </citation>
    <scope>NUCLEOTIDE SEQUENCE [LARGE SCALE GENOMIC DNA]</scope>
    <source>
        <strain evidence="2 3">ATCC 33285</strain>
    </source>
</reference>
<name>A0ABN5IIS6_9BACE</name>
<feature type="domain" description="Phosphodiester glycosidase" evidence="1">
    <location>
        <begin position="123"/>
        <end position="346"/>
    </location>
</feature>
<dbReference type="EMBL" id="CP027231">
    <property type="protein sequence ID" value="AVM52664.1"/>
    <property type="molecule type" value="Genomic_DNA"/>
</dbReference>
<evidence type="ECO:0000259" key="1">
    <source>
        <dbReference type="Pfam" id="PF09992"/>
    </source>
</evidence>
<dbReference type="InterPro" id="IPR018711">
    <property type="entry name" value="NAGPA"/>
</dbReference>
<dbReference type="PROSITE" id="PS51257">
    <property type="entry name" value="PROKAR_LIPOPROTEIN"/>
    <property type="match status" value="1"/>
</dbReference>